<protein>
    <submittedName>
        <fullName evidence="3">Protein-S-isoprenylcysteine O-methyltransferase Ste14</fullName>
    </submittedName>
</protein>
<comment type="caution">
    <text evidence="3">The sequence shown here is derived from an EMBL/GenBank/DDBJ whole genome shotgun (WGS) entry which is preliminary data.</text>
</comment>
<organism evidence="3 4">
    <name type="scientific">Kibdelosporangium banguiense</name>
    <dbReference type="NCBI Taxonomy" id="1365924"/>
    <lineage>
        <taxon>Bacteria</taxon>
        <taxon>Bacillati</taxon>
        <taxon>Actinomycetota</taxon>
        <taxon>Actinomycetes</taxon>
        <taxon>Pseudonocardiales</taxon>
        <taxon>Pseudonocardiaceae</taxon>
        <taxon>Kibdelosporangium</taxon>
    </lineage>
</organism>
<dbReference type="EMBL" id="JAGINW010000001">
    <property type="protein sequence ID" value="MBP2321172.1"/>
    <property type="molecule type" value="Genomic_DNA"/>
</dbReference>
<keyword evidence="2" id="KW-0472">Membrane</keyword>
<dbReference type="InterPro" id="IPR019681">
    <property type="entry name" value="DUF2530"/>
</dbReference>
<feature type="region of interest" description="Disordered" evidence="1">
    <location>
        <begin position="1"/>
        <end position="21"/>
    </location>
</feature>
<dbReference type="Proteomes" id="UP001519332">
    <property type="component" value="Unassembled WGS sequence"/>
</dbReference>
<keyword evidence="4" id="KW-1185">Reference proteome</keyword>
<proteinExistence type="predicted"/>
<evidence type="ECO:0000313" key="3">
    <source>
        <dbReference type="EMBL" id="MBP2321172.1"/>
    </source>
</evidence>
<accession>A0ABS4T9S7</accession>
<feature type="transmembrane region" description="Helical" evidence="2">
    <location>
        <begin position="56"/>
        <end position="76"/>
    </location>
</feature>
<evidence type="ECO:0000313" key="4">
    <source>
        <dbReference type="Proteomes" id="UP001519332"/>
    </source>
</evidence>
<sequence length="92" mass="9788">MPSNQEPETPEETGKSLPAPPPPPARLVDLWQIVIVGNILWLGILVVALFTGPSILAWTAFTGIVLGGIGMAIMTWQRSAARRGSKTAQQGL</sequence>
<evidence type="ECO:0000256" key="2">
    <source>
        <dbReference type="SAM" id="Phobius"/>
    </source>
</evidence>
<keyword evidence="2" id="KW-0812">Transmembrane</keyword>
<evidence type="ECO:0000256" key="1">
    <source>
        <dbReference type="SAM" id="MobiDB-lite"/>
    </source>
</evidence>
<reference evidence="3 4" key="1">
    <citation type="submission" date="2021-03" db="EMBL/GenBank/DDBJ databases">
        <title>Sequencing the genomes of 1000 actinobacteria strains.</title>
        <authorList>
            <person name="Klenk H.-P."/>
        </authorList>
    </citation>
    <scope>NUCLEOTIDE SEQUENCE [LARGE SCALE GENOMIC DNA]</scope>
    <source>
        <strain evidence="3 4">DSM 46670</strain>
    </source>
</reference>
<dbReference type="Pfam" id="PF10745">
    <property type="entry name" value="DUF2530"/>
    <property type="match status" value="1"/>
</dbReference>
<gene>
    <name evidence="3" type="ORF">JOF56_001557</name>
</gene>
<keyword evidence="2" id="KW-1133">Transmembrane helix</keyword>
<name>A0ABS4T9S7_9PSEU</name>
<feature type="transmembrane region" description="Helical" evidence="2">
    <location>
        <begin position="30"/>
        <end position="50"/>
    </location>
</feature>
<dbReference type="RefSeq" id="WP_209635874.1">
    <property type="nucleotide sequence ID" value="NZ_JAGINW010000001.1"/>
</dbReference>